<organism evidence="2 3">
    <name type="scientific">Arthrobacter wenxiniae</name>
    <dbReference type="NCBI Taxonomy" id="2713570"/>
    <lineage>
        <taxon>Bacteria</taxon>
        <taxon>Bacillati</taxon>
        <taxon>Actinomycetota</taxon>
        <taxon>Actinomycetes</taxon>
        <taxon>Micrococcales</taxon>
        <taxon>Micrococcaceae</taxon>
        <taxon>Arthrobacter</taxon>
    </lineage>
</organism>
<feature type="transmembrane region" description="Helical" evidence="1">
    <location>
        <begin position="15"/>
        <end position="34"/>
    </location>
</feature>
<dbReference type="Proteomes" id="UP000543556">
    <property type="component" value="Unassembled WGS sequence"/>
</dbReference>
<accession>A0A7Y7LWP0</accession>
<sequence>MDILFGHLTTPSQGFSLAFRILGVVIMCAGMALLGRRNEVGWWLAVGSFALQIPAAFFQISASVPVSPAGLLLYLAASWIAPLVGVGAALYGLAWFRKAPLARPLVRDVALRRFRPADVVAPLAVAVVFAVAYLLPPLALSFGLGGSGGLDRFPVVPVLAAGLLTGLLPAGLAGLAVRSRWAWLPIAGSSVASLGGVALAAQGSVLIFLFMAQAALAVFGFRGWGSLRREAQLRPGS</sequence>
<feature type="transmembrane region" description="Helical" evidence="1">
    <location>
        <begin position="155"/>
        <end position="175"/>
    </location>
</feature>
<dbReference type="EMBL" id="JAAMFM010000001">
    <property type="protein sequence ID" value="NVM93460.1"/>
    <property type="molecule type" value="Genomic_DNA"/>
</dbReference>
<evidence type="ECO:0000313" key="2">
    <source>
        <dbReference type="EMBL" id="NVM93460.1"/>
    </source>
</evidence>
<reference evidence="2 3" key="1">
    <citation type="submission" date="2020-02" db="EMBL/GenBank/DDBJ databases">
        <title>Genome sequence of strain AETb3-4.</title>
        <authorList>
            <person name="Gao J."/>
            <person name="Zhang X."/>
        </authorList>
    </citation>
    <scope>NUCLEOTIDE SEQUENCE [LARGE SCALE GENOMIC DNA]</scope>
    <source>
        <strain evidence="2 3">AETb3-4</strain>
    </source>
</reference>
<keyword evidence="1" id="KW-0472">Membrane</keyword>
<evidence type="ECO:0000313" key="3">
    <source>
        <dbReference type="Proteomes" id="UP000543556"/>
    </source>
</evidence>
<comment type="caution">
    <text evidence="2">The sequence shown here is derived from an EMBL/GenBank/DDBJ whole genome shotgun (WGS) entry which is preliminary data.</text>
</comment>
<feature type="transmembrane region" description="Helical" evidence="1">
    <location>
        <begin position="117"/>
        <end position="135"/>
    </location>
</feature>
<name>A0A7Y7LWP0_9MICC</name>
<dbReference type="AlphaFoldDB" id="A0A7Y7LWP0"/>
<proteinExistence type="predicted"/>
<feature type="transmembrane region" description="Helical" evidence="1">
    <location>
        <begin position="72"/>
        <end position="96"/>
    </location>
</feature>
<keyword evidence="1" id="KW-0812">Transmembrane</keyword>
<evidence type="ECO:0000256" key="1">
    <source>
        <dbReference type="SAM" id="Phobius"/>
    </source>
</evidence>
<keyword evidence="1" id="KW-1133">Transmembrane helix</keyword>
<protein>
    <submittedName>
        <fullName evidence="2">Uncharacterized protein</fullName>
    </submittedName>
</protein>
<keyword evidence="3" id="KW-1185">Reference proteome</keyword>
<gene>
    <name evidence="2" type="ORF">G6034_00795</name>
</gene>
<feature type="transmembrane region" description="Helical" evidence="1">
    <location>
        <begin position="41"/>
        <end position="60"/>
    </location>
</feature>
<dbReference type="RefSeq" id="WP_176633191.1">
    <property type="nucleotide sequence ID" value="NZ_JAAMFM010000001.1"/>
</dbReference>